<dbReference type="EMBL" id="JAQNDO010000001">
    <property type="protein sequence ID" value="MDC0747957.1"/>
    <property type="molecule type" value="Genomic_DNA"/>
</dbReference>
<gene>
    <name evidence="1" type="ORF">POL67_41890</name>
</gene>
<organism evidence="1 2">
    <name type="scientific">Polyangium mundeleinium</name>
    <dbReference type="NCBI Taxonomy" id="2995306"/>
    <lineage>
        <taxon>Bacteria</taxon>
        <taxon>Pseudomonadati</taxon>
        <taxon>Myxococcota</taxon>
        <taxon>Polyangia</taxon>
        <taxon>Polyangiales</taxon>
        <taxon>Polyangiaceae</taxon>
        <taxon>Polyangium</taxon>
    </lineage>
</organism>
<dbReference type="RefSeq" id="WP_271926696.1">
    <property type="nucleotide sequence ID" value="NZ_JAQNDO010000001.1"/>
</dbReference>
<proteinExistence type="predicted"/>
<protein>
    <recommendedName>
        <fullName evidence="3">Carboxypeptidase regulatory-like domain-containing protein</fullName>
    </recommendedName>
</protein>
<evidence type="ECO:0000313" key="2">
    <source>
        <dbReference type="Proteomes" id="UP001221411"/>
    </source>
</evidence>
<dbReference type="InterPro" id="IPR036280">
    <property type="entry name" value="Multihaem_cyt_sf"/>
</dbReference>
<comment type="caution">
    <text evidence="1">The sequence shown here is derived from an EMBL/GenBank/DDBJ whole genome shotgun (WGS) entry which is preliminary data.</text>
</comment>
<accession>A0ABT5F491</accession>
<dbReference type="SUPFAM" id="SSF48695">
    <property type="entry name" value="Multiheme cytochromes"/>
    <property type="match status" value="1"/>
</dbReference>
<dbReference type="PROSITE" id="PS51257">
    <property type="entry name" value="PROKAR_LIPOPROTEIN"/>
    <property type="match status" value="1"/>
</dbReference>
<dbReference type="Proteomes" id="UP001221411">
    <property type="component" value="Unassembled WGS sequence"/>
</dbReference>
<keyword evidence="2" id="KW-1185">Reference proteome</keyword>
<evidence type="ECO:0000313" key="1">
    <source>
        <dbReference type="EMBL" id="MDC0747957.1"/>
    </source>
</evidence>
<evidence type="ECO:0008006" key="3">
    <source>
        <dbReference type="Google" id="ProtNLM"/>
    </source>
</evidence>
<reference evidence="1 2" key="1">
    <citation type="submission" date="2022-11" db="EMBL/GenBank/DDBJ databases">
        <title>Minimal conservation of predation-associated metabolite biosynthetic gene clusters underscores biosynthetic potential of Myxococcota including descriptions for ten novel species: Archangium lansinium sp. nov., Myxococcus landrumus sp. nov., Nannocystis bai.</title>
        <authorList>
            <person name="Ahearne A."/>
            <person name="Stevens C."/>
            <person name="Dowd S."/>
        </authorList>
    </citation>
    <scope>NUCLEOTIDE SEQUENCE [LARGE SCALE GENOMIC DNA]</scope>
    <source>
        <strain evidence="1 2">RJM3</strain>
    </source>
</reference>
<name>A0ABT5F491_9BACT</name>
<sequence length="185" mass="19647">MSTLTQKPAPRRSGPRWSSAVQFAGVFLWIAGVGCTNPLQEGAIADLGPESPAIPLGPLHRPGQPCLVCHDGVEATELTVAGTIYERADATKPIPDVLVRLVDARGTAYVTATNCAGNFFVRPGDFTPEYPMQVAIERDGFRQEMESPVNVEGSCATCHTNAPGPRSAGRVFLLSVAATLEDRCP</sequence>